<name>A0ABU3XIN6_9BACI</name>
<feature type="non-terminal residue" evidence="3">
    <location>
        <position position="1"/>
    </location>
</feature>
<dbReference type="PROSITE" id="PS50042">
    <property type="entry name" value="CNMP_BINDING_3"/>
    <property type="match status" value="1"/>
</dbReference>
<reference evidence="3 4" key="1">
    <citation type="submission" date="2023-10" db="EMBL/GenBank/DDBJ databases">
        <title>Screening of Alkalihalobacillus lindianensis BZ-TG-R113 and Its Alleviation of Salt Stress on Rapeseed Growth.</title>
        <authorList>
            <person name="Zhao B."/>
            <person name="Guo T."/>
        </authorList>
    </citation>
    <scope>NUCLEOTIDE SEQUENCE [LARGE SCALE GENOMIC DNA]</scope>
    <source>
        <strain evidence="3 4">BZ-TG-R113</strain>
    </source>
</reference>
<comment type="caution">
    <text evidence="3">The sequence shown here is derived from an EMBL/GenBank/DDBJ whole genome shotgun (WGS) entry which is preliminary data.</text>
</comment>
<feature type="non-terminal residue" evidence="3">
    <location>
        <position position="76"/>
    </location>
</feature>
<dbReference type="Gene3D" id="2.60.120.10">
    <property type="entry name" value="Jelly Rolls"/>
    <property type="match status" value="1"/>
</dbReference>
<dbReference type="EMBL" id="JAWJBA010001116">
    <property type="protein sequence ID" value="MDV2687721.1"/>
    <property type="molecule type" value="Genomic_DNA"/>
</dbReference>
<proteinExistence type="predicted"/>
<dbReference type="SUPFAM" id="SSF51206">
    <property type="entry name" value="cAMP-binding domain-like"/>
    <property type="match status" value="1"/>
</dbReference>
<dbReference type="InterPro" id="IPR018490">
    <property type="entry name" value="cNMP-bd_dom_sf"/>
</dbReference>
<protein>
    <submittedName>
        <fullName evidence="3">Cyclic nucleotide-binding domain-containing protein</fullName>
    </submittedName>
</protein>
<accession>A0ABU3XIN6</accession>
<gene>
    <name evidence="3" type="ORF">RYX56_25570</name>
</gene>
<feature type="domain" description="Cyclic nucleotide-binding" evidence="2">
    <location>
        <begin position="1"/>
        <end position="76"/>
    </location>
</feature>
<keyword evidence="4" id="KW-1185">Reference proteome</keyword>
<organism evidence="3 4">
    <name type="scientific">Alkalihalophilus lindianensis</name>
    <dbReference type="NCBI Taxonomy" id="1630542"/>
    <lineage>
        <taxon>Bacteria</taxon>
        <taxon>Bacillati</taxon>
        <taxon>Bacillota</taxon>
        <taxon>Bacilli</taxon>
        <taxon>Bacillales</taxon>
        <taxon>Bacillaceae</taxon>
        <taxon>Alkalihalophilus</taxon>
    </lineage>
</organism>
<evidence type="ECO:0000313" key="3">
    <source>
        <dbReference type="EMBL" id="MDV2687721.1"/>
    </source>
</evidence>
<evidence type="ECO:0000256" key="1">
    <source>
        <dbReference type="ARBA" id="ARBA00023159"/>
    </source>
</evidence>
<evidence type="ECO:0000259" key="2">
    <source>
        <dbReference type="PROSITE" id="PS50042"/>
    </source>
</evidence>
<dbReference type="RefSeq" id="WP_317124546.1">
    <property type="nucleotide sequence ID" value="NZ_JAWJBA010001116.1"/>
</dbReference>
<dbReference type="Pfam" id="PF00027">
    <property type="entry name" value="cNMP_binding"/>
    <property type="match status" value="1"/>
</dbReference>
<keyword evidence="1" id="KW-0010">Activator</keyword>
<dbReference type="InterPro" id="IPR014710">
    <property type="entry name" value="RmlC-like_jellyroll"/>
</dbReference>
<dbReference type="Proteomes" id="UP001287282">
    <property type="component" value="Unassembled WGS sequence"/>
</dbReference>
<sequence>IALGRVHVRGKEFILKILNNQELIVEYQLFKANPRYQFYAKTLTDCELLIIKREQFEDFVLTDAEAMNALVSWLST</sequence>
<evidence type="ECO:0000313" key="4">
    <source>
        <dbReference type="Proteomes" id="UP001287282"/>
    </source>
</evidence>
<dbReference type="InterPro" id="IPR000595">
    <property type="entry name" value="cNMP-bd_dom"/>
</dbReference>